<dbReference type="OrthoDB" id="3065056at2759"/>
<dbReference type="KEGG" id="more:E1B28_000151"/>
<protein>
    <submittedName>
        <fullName evidence="2">Uncharacterized protein</fullName>
    </submittedName>
</protein>
<feature type="region of interest" description="Disordered" evidence="1">
    <location>
        <begin position="176"/>
        <end position="203"/>
    </location>
</feature>
<proteinExistence type="predicted"/>
<feature type="compositionally biased region" description="Basic and acidic residues" evidence="1">
    <location>
        <begin position="182"/>
        <end position="193"/>
    </location>
</feature>
<dbReference type="EMBL" id="CM032181">
    <property type="protein sequence ID" value="KAG7098183.1"/>
    <property type="molecule type" value="Genomic_DNA"/>
</dbReference>
<evidence type="ECO:0000256" key="1">
    <source>
        <dbReference type="SAM" id="MobiDB-lite"/>
    </source>
</evidence>
<dbReference type="AlphaFoldDB" id="A0A9P7V0R7"/>
<evidence type="ECO:0000313" key="2">
    <source>
        <dbReference type="EMBL" id="KAG7098183.1"/>
    </source>
</evidence>
<comment type="caution">
    <text evidence="2">The sequence shown here is derived from an EMBL/GenBank/DDBJ whole genome shotgun (WGS) entry which is preliminary data.</text>
</comment>
<organism evidence="2 3">
    <name type="scientific">Marasmius oreades</name>
    <name type="common">fairy-ring Marasmius</name>
    <dbReference type="NCBI Taxonomy" id="181124"/>
    <lineage>
        <taxon>Eukaryota</taxon>
        <taxon>Fungi</taxon>
        <taxon>Dikarya</taxon>
        <taxon>Basidiomycota</taxon>
        <taxon>Agaricomycotina</taxon>
        <taxon>Agaricomycetes</taxon>
        <taxon>Agaricomycetidae</taxon>
        <taxon>Agaricales</taxon>
        <taxon>Marasmiineae</taxon>
        <taxon>Marasmiaceae</taxon>
        <taxon>Marasmius</taxon>
    </lineage>
</organism>
<reference evidence="2" key="1">
    <citation type="journal article" date="2021" name="Genome Biol. Evol.">
        <title>The assembled and annotated genome of the fairy-ring fungus Marasmius oreades.</title>
        <authorList>
            <person name="Hiltunen M."/>
            <person name="Ament-Velasquez S.L."/>
            <person name="Johannesson H."/>
        </authorList>
    </citation>
    <scope>NUCLEOTIDE SEQUENCE</scope>
    <source>
        <strain evidence="2">03SP1</strain>
    </source>
</reference>
<keyword evidence="3" id="KW-1185">Reference proteome</keyword>
<dbReference type="RefSeq" id="XP_043014653.1">
    <property type="nucleotide sequence ID" value="XM_043145953.1"/>
</dbReference>
<gene>
    <name evidence="2" type="ORF">E1B28_000151</name>
</gene>
<dbReference type="Proteomes" id="UP001049176">
    <property type="component" value="Chromosome 1"/>
</dbReference>
<evidence type="ECO:0000313" key="3">
    <source>
        <dbReference type="Proteomes" id="UP001049176"/>
    </source>
</evidence>
<dbReference type="GeneID" id="66069227"/>
<sequence>MSEVQVHYDKSRSHILSEKALKEGWDTFIFHTQLIVPGNLFVGLNTAGYGLNRSDVARWLSILATSSPSNPPDIFSCEIQPAGILQYLPTNIADEPVSWTTPANWTPGNYAFKYFRWGDDYLYNGPPLRVVDWFFDDETLSAKGMAPSFSIKHKDSNLETSLIYILPNAGWFIDGDDDTDSSPEREVTDRPEETEQQSPYYGTSGWRTDPANAIMLPSALVDDFYLNNFGYDIEVNRFITFRGISPSTEALLQDCELKATTPGNTDWAYIVRHFRVCLRVHCHYGDICAELGARKIAARAKKWDEDGIPDSDRDVIDVAIRQWNLQTAAYLSLYYSGDSDSE</sequence>
<name>A0A9P7V0R7_9AGAR</name>
<accession>A0A9P7V0R7</accession>